<dbReference type="HOGENOM" id="CLU_060275_0_0_2"/>
<dbReference type="Proteomes" id="UP000033033">
    <property type="component" value="Chromosome"/>
</dbReference>
<dbReference type="KEGG" id="mby:MSBRM_0684"/>
<gene>
    <name evidence="2" type="ORF">MSBRM_0684</name>
</gene>
<dbReference type="SUPFAM" id="SSF53335">
    <property type="entry name" value="S-adenosyl-L-methionine-dependent methyltransferases"/>
    <property type="match status" value="1"/>
</dbReference>
<dbReference type="PANTHER" id="PTHR43667:SF2">
    <property type="entry name" value="FATTY ACID C-METHYL TRANSFERASE"/>
    <property type="match status" value="1"/>
</dbReference>
<evidence type="ECO:0000313" key="3">
    <source>
        <dbReference type="Proteomes" id="UP000033033"/>
    </source>
</evidence>
<dbReference type="InterPro" id="IPR041698">
    <property type="entry name" value="Methyltransf_25"/>
</dbReference>
<sequence>MVEGSMTSDSLTAPVDWVRFWEDNYDARSKIMFRDYELDDWSERAVDYSESRRTNNYEFGGSVYSTLALHGVVSPHSRVLEVGAGPGTFVIPFAKKVDHITAIEPSEGMIRMISQNAVEAGVNNYDIIPKIWQDVNIEDFRERYDLTITSTVIWMFRDIMTQISRMEEVTQGHCCVVGGVGTGQTFEAKLWKKIMGNKPRPQYPEYPLIYNLLYTYGRVPHVRFIDYTSIRSPENMLRMYRVFYSIYTEVTPEIEEIIREELYRDSGEGPCIRKYRSAVVWWNPAVRRKEFTGTA</sequence>
<feature type="domain" description="Methyltransferase" evidence="1">
    <location>
        <begin position="79"/>
        <end position="157"/>
    </location>
</feature>
<dbReference type="InterPro" id="IPR050723">
    <property type="entry name" value="CFA/CMAS"/>
</dbReference>
<keyword evidence="3" id="KW-1185">Reference proteome</keyword>
<evidence type="ECO:0000259" key="1">
    <source>
        <dbReference type="Pfam" id="PF13649"/>
    </source>
</evidence>
<protein>
    <recommendedName>
        <fullName evidence="1">Methyltransferase domain-containing protein</fullName>
    </recommendedName>
</protein>
<reference evidence="2 3" key="1">
    <citation type="submission" date="2014-07" db="EMBL/GenBank/DDBJ databases">
        <title>Methanogenic archaea and the global carbon cycle.</title>
        <authorList>
            <person name="Henriksen J.R."/>
            <person name="Luke J."/>
            <person name="Reinhart S."/>
            <person name="Benedict M.N."/>
            <person name="Youngblut N.D."/>
            <person name="Metcalf M.E."/>
            <person name="Whitaker R.J."/>
            <person name="Metcalf W.W."/>
        </authorList>
    </citation>
    <scope>NUCLEOTIDE SEQUENCE [LARGE SCALE GENOMIC DNA]</scope>
    <source>
        <strain evidence="2 3">MS</strain>
    </source>
</reference>
<dbReference type="PANTHER" id="PTHR43667">
    <property type="entry name" value="CYCLOPROPANE-FATTY-ACYL-PHOSPHOLIPID SYNTHASE"/>
    <property type="match status" value="1"/>
</dbReference>
<dbReference type="Gene3D" id="3.40.50.150">
    <property type="entry name" value="Vaccinia Virus protein VP39"/>
    <property type="match status" value="1"/>
</dbReference>
<dbReference type="EMBL" id="CP009528">
    <property type="protein sequence ID" value="AKB53682.1"/>
    <property type="molecule type" value="Genomic_DNA"/>
</dbReference>
<organism evidence="2 3">
    <name type="scientific">Methanosarcina barkeri MS</name>
    <dbReference type="NCBI Taxonomy" id="1434108"/>
    <lineage>
        <taxon>Archaea</taxon>
        <taxon>Methanobacteriati</taxon>
        <taxon>Methanobacteriota</taxon>
        <taxon>Stenosarchaea group</taxon>
        <taxon>Methanomicrobia</taxon>
        <taxon>Methanosarcinales</taxon>
        <taxon>Methanosarcinaceae</taxon>
        <taxon>Methanosarcina</taxon>
    </lineage>
</organism>
<dbReference type="InterPro" id="IPR029063">
    <property type="entry name" value="SAM-dependent_MTases_sf"/>
</dbReference>
<proteinExistence type="predicted"/>
<dbReference type="AlphaFoldDB" id="A0A0E3QSY1"/>
<dbReference type="CDD" id="cd02440">
    <property type="entry name" value="AdoMet_MTases"/>
    <property type="match status" value="1"/>
</dbReference>
<dbReference type="Pfam" id="PF13649">
    <property type="entry name" value="Methyltransf_25"/>
    <property type="match status" value="1"/>
</dbReference>
<name>A0A0E3QSY1_METBA</name>
<evidence type="ECO:0000313" key="2">
    <source>
        <dbReference type="EMBL" id="AKB53682.1"/>
    </source>
</evidence>
<accession>A0A0E3QSY1</accession>
<dbReference type="STRING" id="1434108.MSBRM_0684"/>
<dbReference type="PATRIC" id="fig|1434108.4.peg.827"/>